<evidence type="ECO:0000313" key="2">
    <source>
        <dbReference type="EMBL" id="MBC8546465.1"/>
    </source>
</evidence>
<protein>
    <submittedName>
        <fullName evidence="2">Minor capsid protein</fullName>
    </submittedName>
</protein>
<proteinExistence type="predicted"/>
<accession>A0A926E0A7</accession>
<name>A0A926E0A7_9FIRM</name>
<evidence type="ECO:0000313" key="3">
    <source>
        <dbReference type="Proteomes" id="UP000653127"/>
    </source>
</evidence>
<evidence type="ECO:0000259" key="1">
    <source>
        <dbReference type="Pfam" id="PF04233"/>
    </source>
</evidence>
<dbReference type="EMBL" id="JACRST010000006">
    <property type="protein sequence ID" value="MBC8546465.1"/>
    <property type="molecule type" value="Genomic_DNA"/>
</dbReference>
<dbReference type="Pfam" id="PF04233">
    <property type="entry name" value="Phage_Mu_F"/>
    <property type="match status" value="1"/>
</dbReference>
<sequence>MTYWERRKLAALRRMESTTLNQISEIITAFEQAKKGVEAEVQSFYGRYAEHNKVTLEQAQKALSPKELHNFHDRLKDYERLAKRAIGTFDLQVDNLSTRARITRLQALEMDIDAILQELYQRQRDGVEGAVGRLYTDQYYRAQFDLSKASGCLINFAKVDQTAISAVMAYPVMGADLSSRLWRQDVDIGFRIRQTLGRMFAEGRPAQDFADDLAKAIGAVQVDKDGNVTGAGKKFEAYRLLYTEAAYASERASQQAYQDDGIERYQYLATFDTDTCGICGALDGKTFEVKDAVPGVNSPPMHPFCRCTTIPVIDGLKSVAGERAARDPKTGKTITVPGDMTYREWYNRYVNGDLNDIKLENIKVTDEAIRKVPKIEVSGLTDQQNLTLQQKHQELLRIARDRPVGTEVAIGLDDNLEETGRMIGEAYSVRPPTDGATIILHNHPSGNTFTIEDISVFALHENLRVITAVGNDGSLYAIEKTAEFEFAGMYQALRRAMQATPDYLDSPEKYLKMVRDFLTGGKSYGIRYQEKAD</sequence>
<reference evidence="2" key="1">
    <citation type="submission" date="2020-08" db="EMBL/GenBank/DDBJ databases">
        <title>Genome public.</title>
        <authorList>
            <person name="Liu C."/>
            <person name="Sun Q."/>
        </authorList>
    </citation>
    <scope>NUCLEOTIDE SEQUENCE</scope>
    <source>
        <strain evidence="2">NSJ-31</strain>
    </source>
</reference>
<feature type="domain" description="Phage head morphogenesis" evidence="1">
    <location>
        <begin position="196"/>
        <end position="310"/>
    </location>
</feature>
<dbReference type="InterPro" id="IPR006528">
    <property type="entry name" value="Phage_head_morphogenesis_dom"/>
</dbReference>
<dbReference type="Proteomes" id="UP000653127">
    <property type="component" value="Unassembled WGS sequence"/>
</dbReference>
<comment type="caution">
    <text evidence="2">The sequence shown here is derived from an EMBL/GenBank/DDBJ whole genome shotgun (WGS) entry which is preliminary data.</text>
</comment>
<keyword evidence="3" id="KW-1185">Reference proteome</keyword>
<gene>
    <name evidence="2" type="ORF">H8711_05895</name>
</gene>
<organism evidence="2 3">
    <name type="scientific">Ligaoa zhengdingensis</name>
    <dbReference type="NCBI Taxonomy" id="2763658"/>
    <lineage>
        <taxon>Bacteria</taxon>
        <taxon>Bacillati</taxon>
        <taxon>Bacillota</taxon>
        <taxon>Clostridia</taxon>
        <taxon>Eubacteriales</taxon>
        <taxon>Oscillospiraceae</taxon>
        <taxon>Ligaoa</taxon>
    </lineage>
</organism>
<dbReference type="AlphaFoldDB" id="A0A926E0A7"/>
<dbReference type="RefSeq" id="WP_249282544.1">
    <property type="nucleotide sequence ID" value="NZ_JACRST010000006.1"/>
</dbReference>
<dbReference type="NCBIfam" id="TIGR01641">
    <property type="entry name" value="phageSPP1_gp7"/>
    <property type="match status" value="1"/>
</dbReference>
<dbReference type="PROSITE" id="PS01302">
    <property type="entry name" value="UPF0758"/>
    <property type="match status" value="1"/>
</dbReference>
<dbReference type="InterPro" id="IPR020891">
    <property type="entry name" value="UPF0758_CS"/>
</dbReference>